<dbReference type="EMBL" id="JACBKZ010000003">
    <property type="protein sequence ID" value="KAF5954327.1"/>
    <property type="molecule type" value="Genomic_DNA"/>
</dbReference>
<organism evidence="1 2">
    <name type="scientific">Camellia sinensis</name>
    <name type="common">Tea plant</name>
    <name type="synonym">Thea sinensis</name>
    <dbReference type="NCBI Taxonomy" id="4442"/>
    <lineage>
        <taxon>Eukaryota</taxon>
        <taxon>Viridiplantae</taxon>
        <taxon>Streptophyta</taxon>
        <taxon>Embryophyta</taxon>
        <taxon>Tracheophyta</taxon>
        <taxon>Spermatophyta</taxon>
        <taxon>Magnoliopsida</taxon>
        <taxon>eudicotyledons</taxon>
        <taxon>Gunneridae</taxon>
        <taxon>Pentapetalae</taxon>
        <taxon>asterids</taxon>
        <taxon>Ericales</taxon>
        <taxon>Theaceae</taxon>
        <taxon>Camellia</taxon>
    </lineage>
</organism>
<comment type="caution">
    <text evidence="1">The sequence shown here is derived from an EMBL/GenBank/DDBJ whole genome shotgun (WGS) entry which is preliminary data.</text>
</comment>
<dbReference type="PANTHER" id="PTHR47880:SF1">
    <property type="entry name" value="OS05G0353300 PROTEIN"/>
    <property type="match status" value="1"/>
</dbReference>
<reference evidence="2" key="1">
    <citation type="journal article" date="2020" name="Nat. Commun.">
        <title>Genome assembly of wild tea tree DASZ reveals pedigree and selection history of tea varieties.</title>
        <authorList>
            <person name="Zhang W."/>
            <person name="Zhang Y."/>
            <person name="Qiu H."/>
            <person name="Guo Y."/>
            <person name="Wan H."/>
            <person name="Zhang X."/>
            <person name="Scossa F."/>
            <person name="Alseekh S."/>
            <person name="Zhang Q."/>
            <person name="Wang P."/>
            <person name="Xu L."/>
            <person name="Schmidt M.H."/>
            <person name="Jia X."/>
            <person name="Li D."/>
            <person name="Zhu A."/>
            <person name="Guo F."/>
            <person name="Chen W."/>
            <person name="Ni D."/>
            <person name="Usadel B."/>
            <person name="Fernie A.R."/>
            <person name="Wen W."/>
        </authorList>
    </citation>
    <scope>NUCLEOTIDE SEQUENCE [LARGE SCALE GENOMIC DNA]</scope>
    <source>
        <strain evidence="2">cv. G240</strain>
    </source>
</reference>
<accession>A0A7J7HPH8</accession>
<gene>
    <name evidence="1" type="ORF">HYC85_007183</name>
</gene>
<dbReference type="Proteomes" id="UP000593564">
    <property type="component" value="Unassembled WGS sequence"/>
</dbReference>
<evidence type="ECO:0000313" key="2">
    <source>
        <dbReference type="Proteomes" id="UP000593564"/>
    </source>
</evidence>
<keyword evidence="2" id="KW-1185">Reference proteome</keyword>
<evidence type="ECO:0000313" key="1">
    <source>
        <dbReference type="EMBL" id="KAF5954327.1"/>
    </source>
</evidence>
<name>A0A7J7HPH8_CAMSI</name>
<sequence length="112" mass="13049">MASAHEFPALTNMGITHTSLPQRYHLFLSQYHWKLTVQSCSWVSVTIHNIQNPRLFKSVELDRFLTSDDEDEMSEGFFEPIEELERMTREPSGVLEEMNGRLSAHELQRVLV</sequence>
<protein>
    <submittedName>
        <fullName evidence="1">Uncharacterized protein</fullName>
    </submittedName>
</protein>
<proteinExistence type="predicted"/>
<dbReference type="PANTHER" id="PTHR47880">
    <property type="entry name" value="OS05G0353300 PROTEIN"/>
    <property type="match status" value="1"/>
</dbReference>
<reference evidence="1 2" key="2">
    <citation type="submission" date="2020-07" db="EMBL/GenBank/DDBJ databases">
        <title>Genome assembly of wild tea tree DASZ reveals pedigree and selection history of tea varieties.</title>
        <authorList>
            <person name="Zhang W."/>
        </authorList>
    </citation>
    <scope>NUCLEOTIDE SEQUENCE [LARGE SCALE GENOMIC DNA]</scope>
    <source>
        <strain evidence="2">cv. G240</strain>
        <tissue evidence="1">Leaf</tissue>
    </source>
</reference>
<dbReference type="AlphaFoldDB" id="A0A7J7HPH8"/>